<sequence>MSLAGTHVNVGMMTSGGLAPCLASSVAYLVEFWTAALKAGEISGLTLRMYVDGYKGVLTGDSGVVPPEAYGECGRLHDIGGSPIGNSRVKVRGERVWRGGGKDPKDPNLTESGMMDGYGPTTHQPARSFLASTLTLQLCDTGHLR</sequence>
<dbReference type="Proteomes" id="UP000266841">
    <property type="component" value="Unassembled WGS sequence"/>
</dbReference>
<evidence type="ECO:0000313" key="1">
    <source>
        <dbReference type="EMBL" id="EJK62818.1"/>
    </source>
</evidence>
<comment type="caution">
    <text evidence="1">The sequence shown here is derived from an EMBL/GenBank/DDBJ whole genome shotgun (WGS) entry which is preliminary data.</text>
</comment>
<gene>
    <name evidence="1" type="ORF">THAOC_16559</name>
</gene>
<name>K0S9K8_THAOC</name>
<reference evidence="1 2" key="1">
    <citation type="journal article" date="2012" name="Genome Biol.">
        <title>Genome and low-iron response of an oceanic diatom adapted to chronic iron limitation.</title>
        <authorList>
            <person name="Lommer M."/>
            <person name="Specht M."/>
            <person name="Roy A.S."/>
            <person name="Kraemer L."/>
            <person name="Andreson R."/>
            <person name="Gutowska M.A."/>
            <person name="Wolf J."/>
            <person name="Bergner S.V."/>
            <person name="Schilhabel M.B."/>
            <person name="Klostermeier U.C."/>
            <person name="Beiko R.G."/>
            <person name="Rosenstiel P."/>
            <person name="Hippler M."/>
            <person name="Laroche J."/>
        </authorList>
    </citation>
    <scope>NUCLEOTIDE SEQUENCE [LARGE SCALE GENOMIC DNA]</scope>
    <source>
        <strain evidence="1 2">CCMP1005</strain>
    </source>
</reference>
<evidence type="ECO:0000313" key="2">
    <source>
        <dbReference type="Proteomes" id="UP000266841"/>
    </source>
</evidence>
<accession>K0S9K8</accession>
<protein>
    <submittedName>
        <fullName evidence="1">Uncharacterized protein</fullName>
    </submittedName>
</protein>
<dbReference type="AlphaFoldDB" id="K0S9K8"/>
<dbReference type="Gene3D" id="3.40.50.450">
    <property type="match status" value="1"/>
</dbReference>
<dbReference type="GO" id="GO:0003872">
    <property type="term" value="F:6-phosphofructokinase activity"/>
    <property type="evidence" value="ECO:0007669"/>
    <property type="project" value="InterPro"/>
</dbReference>
<dbReference type="SUPFAM" id="SSF53784">
    <property type="entry name" value="Phosphofructokinase"/>
    <property type="match status" value="1"/>
</dbReference>
<keyword evidence="2" id="KW-1185">Reference proteome</keyword>
<organism evidence="1 2">
    <name type="scientific">Thalassiosira oceanica</name>
    <name type="common">Marine diatom</name>
    <dbReference type="NCBI Taxonomy" id="159749"/>
    <lineage>
        <taxon>Eukaryota</taxon>
        <taxon>Sar</taxon>
        <taxon>Stramenopiles</taxon>
        <taxon>Ochrophyta</taxon>
        <taxon>Bacillariophyta</taxon>
        <taxon>Coscinodiscophyceae</taxon>
        <taxon>Thalassiosirophycidae</taxon>
        <taxon>Thalassiosirales</taxon>
        <taxon>Thalassiosiraceae</taxon>
        <taxon>Thalassiosira</taxon>
    </lineage>
</organism>
<dbReference type="EMBL" id="AGNL01018604">
    <property type="protein sequence ID" value="EJK62818.1"/>
    <property type="molecule type" value="Genomic_DNA"/>
</dbReference>
<proteinExistence type="predicted"/>
<dbReference type="InterPro" id="IPR035966">
    <property type="entry name" value="PKF_sf"/>
</dbReference>